<keyword evidence="3" id="KW-1185">Reference proteome</keyword>
<sequence length="507" mass="54782">MILPAGLFTLRRLAMLVLACATGSHLHATTWSKTYLAATSPIFDANGTPVLDEFGDLVPSIPLNFAPSVRINDDGFHYVWLEMSAMAEPPEIDTTTGLPILGQDHRLGVATNSGAWSVEAVTDLAENTDQPHFADRLDGVLSLAYWRENLLYVDTLEQAANTRLTLPIQKMSGAVAIDDNGGVHVAVIRANYELWLYYYDQTSLTSIKVSDGPVCSVSIAAGTNDTSHLVYSTFSEDVNFNQQLDDGEDLNNNTLLDETSAQLIYQRMDAGSLDFSDVIISDTLIKICHLDLHNANSSGLCLAYADPVRNLVCIASKASSDAAPWQFQIVLSQVSNFASVALAQNDASSTSGIDYAVSYISGDGSQLFVSESSAGVWTESLVAENTSGDYFRATDLGFGADGQPVVLASEKAASMFLTGYSKSALPSVFVTEVAAIEIRSAYVLEWAAPAENVLSQTLQSTTDLSDPNSWLDVNTSSSFFDDERDSYKMFVEPTGNSQFYRVLSVAE</sequence>
<evidence type="ECO:0000313" key="2">
    <source>
        <dbReference type="EMBL" id="WPJ97031.1"/>
    </source>
</evidence>
<dbReference type="RefSeq" id="WP_319833883.1">
    <property type="nucleotide sequence ID" value="NZ_CP138858.1"/>
</dbReference>
<proteinExistence type="predicted"/>
<gene>
    <name evidence="2" type="ORF">SH580_04840</name>
</gene>
<evidence type="ECO:0000256" key="1">
    <source>
        <dbReference type="SAM" id="SignalP"/>
    </source>
</evidence>
<evidence type="ECO:0000313" key="3">
    <source>
        <dbReference type="Proteomes" id="UP001324993"/>
    </source>
</evidence>
<reference evidence="2 3" key="1">
    <citation type="submission" date="2023-11" db="EMBL/GenBank/DDBJ databases">
        <title>Coraliomargarita sp. nov., isolated from marine algae.</title>
        <authorList>
            <person name="Lee J.K."/>
            <person name="Baek J.H."/>
            <person name="Kim J.M."/>
            <person name="Choi D.G."/>
            <person name="Jeon C.O."/>
        </authorList>
    </citation>
    <scope>NUCLEOTIDE SEQUENCE [LARGE SCALE GENOMIC DNA]</scope>
    <source>
        <strain evidence="2 3">J2-16</strain>
    </source>
</reference>
<organism evidence="2 3">
    <name type="scientific">Coraliomargarita algicola</name>
    <dbReference type="NCBI Taxonomy" id="3092156"/>
    <lineage>
        <taxon>Bacteria</taxon>
        <taxon>Pseudomonadati</taxon>
        <taxon>Verrucomicrobiota</taxon>
        <taxon>Opitutia</taxon>
        <taxon>Puniceicoccales</taxon>
        <taxon>Coraliomargaritaceae</taxon>
        <taxon>Coraliomargarita</taxon>
    </lineage>
</organism>
<feature type="chain" id="PRO_5045388024" evidence="1">
    <location>
        <begin position="29"/>
        <end position="507"/>
    </location>
</feature>
<name>A0ABZ0RLE2_9BACT</name>
<keyword evidence="1" id="KW-0732">Signal</keyword>
<protein>
    <submittedName>
        <fullName evidence="2">Uncharacterized protein</fullName>
    </submittedName>
</protein>
<dbReference type="EMBL" id="CP138858">
    <property type="protein sequence ID" value="WPJ97031.1"/>
    <property type="molecule type" value="Genomic_DNA"/>
</dbReference>
<accession>A0ABZ0RLE2</accession>
<dbReference type="Proteomes" id="UP001324993">
    <property type="component" value="Chromosome"/>
</dbReference>
<feature type="signal peptide" evidence="1">
    <location>
        <begin position="1"/>
        <end position="28"/>
    </location>
</feature>